<organism evidence="9 10">
    <name type="scientific">Maritimibacter harenae</name>
    <dbReference type="NCBI Taxonomy" id="2606218"/>
    <lineage>
        <taxon>Bacteria</taxon>
        <taxon>Pseudomonadati</taxon>
        <taxon>Pseudomonadota</taxon>
        <taxon>Alphaproteobacteria</taxon>
        <taxon>Rhodobacterales</taxon>
        <taxon>Roseobacteraceae</taxon>
        <taxon>Maritimibacter</taxon>
    </lineage>
</organism>
<dbReference type="GO" id="GO:0005886">
    <property type="term" value="C:plasma membrane"/>
    <property type="evidence" value="ECO:0007669"/>
    <property type="project" value="UniProtKB-SubCell"/>
</dbReference>
<name>A0A845M6P9_9RHOB</name>
<feature type="transmembrane region" description="Helical" evidence="8">
    <location>
        <begin position="302"/>
        <end position="335"/>
    </location>
</feature>
<evidence type="ECO:0000256" key="6">
    <source>
        <dbReference type="ARBA" id="ARBA00022989"/>
    </source>
</evidence>
<keyword evidence="10" id="KW-1185">Reference proteome</keyword>
<evidence type="ECO:0000313" key="10">
    <source>
        <dbReference type="Proteomes" id="UP000467322"/>
    </source>
</evidence>
<feature type="transmembrane region" description="Helical" evidence="8">
    <location>
        <begin position="241"/>
        <end position="259"/>
    </location>
</feature>
<keyword evidence="5 8" id="KW-0812">Transmembrane</keyword>
<sequence length="363" mass="39404">MALPVGTQFRYWAVAAVVFFALLWFLGDVIMPFLIGGAIAYFLDPVADKLEAWGMKRIWATVTISFLALIVFILLILLVVPSLVNQAAQLVNVAPQMAGNVRDFLIETFPDVVDEDSVLRQSLDSLGSTLKERGGQLLDAALSSAMGIVNVVLLFVIVPVVTFYLLWDWDRMVAKVDDLLPRDHAPVIRDLARQIDRTLAGFIRGQGTVCLILGTFYAVALMLIGLQFGLIVGAVAGFLTFIPYVGALVGGALAIGLGLFQFWGEWWLLGGVVAIFLAGQFVEGNILTPNLVGTSVGLHPVWLIFALSAFGTIFGFVGMLVAVPVAAAMGVIARYLIQRYKEGRLYKGLSEGALLPQDQDDKR</sequence>
<feature type="transmembrane region" description="Helical" evidence="8">
    <location>
        <begin position="64"/>
        <end position="84"/>
    </location>
</feature>
<keyword evidence="3" id="KW-0813">Transport</keyword>
<reference evidence="9 10" key="1">
    <citation type="submission" date="2019-12" db="EMBL/GenBank/DDBJ databases">
        <title>Maritimibacter sp. nov. sp. isolated from sea sand.</title>
        <authorList>
            <person name="Kim J."/>
            <person name="Jeong S.E."/>
            <person name="Jung H.S."/>
            <person name="Jeon C.O."/>
        </authorList>
    </citation>
    <scope>NUCLEOTIDE SEQUENCE [LARGE SCALE GENOMIC DNA]</scope>
    <source>
        <strain evidence="9 10">DP07</strain>
    </source>
</reference>
<feature type="transmembrane region" description="Helical" evidence="8">
    <location>
        <begin position="209"/>
        <end position="235"/>
    </location>
</feature>
<evidence type="ECO:0000256" key="5">
    <source>
        <dbReference type="ARBA" id="ARBA00022692"/>
    </source>
</evidence>
<keyword evidence="6 8" id="KW-1133">Transmembrane helix</keyword>
<dbReference type="GO" id="GO:0055085">
    <property type="term" value="P:transmembrane transport"/>
    <property type="evidence" value="ECO:0007669"/>
    <property type="project" value="TreeGrafter"/>
</dbReference>
<evidence type="ECO:0000256" key="8">
    <source>
        <dbReference type="SAM" id="Phobius"/>
    </source>
</evidence>
<evidence type="ECO:0000256" key="4">
    <source>
        <dbReference type="ARBA" id="ARBA00022475"/>
    </source>
</evidence>
<dbReference type="Pfam" id="PF01594">
    <property type="entry name" value="AI-2E_transport"/>
    <property type="match status" value="1"/>
</dbReference>
<comment type="subcellular location">
    <subcellularLocation>
        <location evidence="1">Cell membrane</location>
        <topology evidence="1">Multi-pass membrane protein</topology>
    </subcellularLocation>
</comment>
<evidence type="ECO:0000256" key="1">
    <source>
        <dbReference type="ARBA" id="ARBA00004651"/>
    </source>
</evidence>
<dbReference type="Proteomes" id="UP000467322">
    <property type="component" value="Unassembled WGS sequence"/>
</dbReference>
<gene>
    <name evidence="9" type="ORF">GQE99_17090</name>
</gene>
<keyword evidence="4" id="KW-1003">Cell membrane</keyword>
<dbReference type="RefSeq" id="WP_161352840.1">
    <property type="nucleotide sequence ID" value="NZ_WTUX01000019.1"/>
</dbReference>
<evidence type="ECO:0000256" key="2">
    <source>
        <dbReference type="ARBA" id="ARBA00009773"/>
    </source>
</evidence>
<proteinExistence type="inferred from homology"/>
<keyword evidence="7 8" id="KW-0472">Membrane</keyword>
<dbReference type="EMBL" id="WTUX01000019">
    <property type="protein sequence ID" value="MZR14739.1"/>
    <property type="molecule type" value="Genomic_DNA"/>
</dbReference>
<dbReference type="PANTHER" id="PTHR21716:SF53">
    <property type="entry name" value="PERMEASE PERM-RELATED"/>
    <property type="match status" value="1"/>
</dbReference>
<evidence type="ECO:0000313" key="9">
    <source>
        <dbReference type="EMBL" id="MZR14739.1"/>
    </source>
</evidence>
<dbReference type="InterPro" id="IPR002549">
    <property type="entry name" value="AI-2E-like"/>
</dbReference>
<comment type="similarity">
    <text evidence="2">Belongs to the autoinducer-2 exporter (AI-2E) (TC 2.A.86) family.</text>
</comment>
<dbReference type="PANTHER" id="PTHR21716">
    <property type="entry name" value="TRANSMEMBRANE PROTEIN"/>
    <property type="match status" value="1"/>
</dbReference>
<evidence type="ECO:0000256" key="7">
    <source>
        <dbReference type="ARBA" id="ARBA00023136"/>
    </source>
</evidence>
<comment type="caution">
    <text evidence="9">The sequence shown here is derived from an EMBL/GenBank/DDBJ whole genome shotgun (WGS) entry which is preliminary data.</text>
</comment>
<protein>
    <submittedName>
        <fullName evidence="9">AI-2E family transporter</fullName>
    </submittedName>
</protein>
<evidence type="ECO:0000256" key="3">
    <source>
        <dbReference type="ARBA" id="ARBA00022448"/>
    </source>
</evidence>
<feature type="transmembrane region" description="Helical" evidence="8">
    <location>
        <begin position="12"/>
        <end position="43"/>
    </location>
</feature>
<accession>A0A845M6P9</accession>
<dbReference type="AlphaFoldDB" id="A0A845M6P9"/>
<feature type="transmembrane region" description="Helical" evidence="8">
    <location>
        <begin position="266"/>
        <end position="282"/>
    </location>
</feature>
<feature type="transmembrane region" description="Helical" evidence="8">
    <location>
        <begin position="145"/>
        <end position="167"/>
    </location>
</feature>